<dbReference type="AlphaFoldDB" id="A0AAW7K2M2"/>
<proteinExistence type="predicted"/>
<protein>
    <submittedName>
        <fullName evidence="1">Protein YfiR</fullName>
    </submittedName>
    <submittedName>
        <fullName evidence="2">YfiR family protein</fullName>
    </submittedName>
</protein>
<gene>
    <name evidence="1" type="ORF">ERS137967_02374</name>
    <name evidence="2" type="ORF">QVN42_12635</name>
</gene>
<accession>A0AAW7K2M2</accession>
<evidence type="ECO:0000313" key="2">
    <source>
        <dbReference type="EMBL" id="MDN0088226.1"/>
    </source>
</evidence>
<evidence type="ECO:0000313" key="4">
    <source>
        <dbReference type="Proteomes" id="UP001167864"/>
    </source>
</evidence>
<reference evidence="2" key="2">
    <citation type="submission" date="2023-06" db="EMBL/GenBank/DDBJ databases">
        <authorList>
            <person name="Polev D.E."/>
            <person name="Saitova A.T."/>
            <person name="Bogumilchik E.A."/>
            <person name="Kokorina G.I."/>
            <person name="Voskresenskaia E.A."/>
        </authorList>
    </citation>
    <scope>NUCLEOTIDE SEQUENCE</scope>
    <source>
        <strain evidence="2">2145 StPb PI</strain>
    </source>
</reference>
<dbReference type="Proteomes" id="UP001167864">
    <property type="component" value="Unassembled WGS sequence"/>
</dbReference>
<comment type="caution">
    <text evidence="2">The sequence shown here is derived from an EMBL/GenBank/DDBJ whole genome shotgun (WGS) entry which is preliminary data.</text>
</comment>
<reference evidence="1 3" key="1">
    <citation type="submission" date="2015-03" db="EMBL/GenBank/DDBJ databases">
        <authorList>
            <consortium name="Pathogen Informatics"/>
            <person name="Murphy D."/>
        </authorList>
    </citation>
    <scope>NUCLEOTIDE SEQUENCE [LARGE SCALE GENOMIC DNA]</scope>
    <source>
        <strain evidence="3">type strain: CIP110231</strain>
        <strain evidence="1">Type strain: CIP110231</strain>
    </source>
</reference>
<dbReference type="Pfam" id="PF13689">
    <property type="entry name" value="DUF4154"/>
    <property type="match status" value="1"/>
</dbReference>
<keyword evidence="3" id="KW-1185">Reference proteome</keyword>
<dbReference type="InterPro" id="IPR025293">
    <property type="entry name" value="YfiR/HmsC-like"/>
</dbReference>
<evidence type="ECO:0000313" key="1">
    <source>
        <dbReference type="EMBL" id="CNE72614.1"/>
    </source>
</evidence>
<dbReference type="RefSeq" id="WP_049598983.1">
    <property type="nucleotide sequence ID" value="NZ_CPYD01000008.1"/>
</dbReference>
<sequence>MTISTCAINGVSKNPQYVMPPWHFWRICQYLLIVLTLVFSTGAGSAEEPANANVVQARTDAATKMVLGIISYTRWPVTPQVIRLCIVAPTNYAEGLFNPALMATQHPIKVERFPFASPAISSQCDAIYLGSTTEEQRLELINRTQGHPILTISEDYSECTTGSAFCLLVEDNQASFKVNMDALARTGVRVHPSVLQLARKKADGL</sequence>
<dbReference type="EMBL" id="JAUEHU010000011">
    <property type="protein sequence ID" value="MDN0088226.1"/>
    <property type="molecule type" value="Genomic_DNA"/>
</dbReference>
<evidence type="ECO:0000313" key="3">
    <source>
        <dbReference type="Proteomes" id="UP000040578"/>
    </source>
</evidence>
<name>A0AAW7K2M2_9GAMM</name>
<dbReference type="EMBL" id="CPYD01000008">
    <property type="protein sequence ID" value="CNE72614.1"/>
    <property type="molecule type" value="Genomic_DNA"/>
</dbReference>
<dbReference type="Proteomes" id="UP000040578">
    <property type="component" value="Unassembled WGS sequence"/>
</dbReference>
<organism evidence="2 4">
    <name type="scientific">Yersinia nurmii</name>
    <dbReference type="NCBI Taxonomy" id="685706"/>
    <lineage>
        <taxon>Bacteria</taxon>
        <taxon>Pseudomonadati</taxon>
        <taxon>Pseudomonadota</taxon>
        <taxon>Gammaproteobacteria</taxon>
        <taxon>Enterobacterales</taxon>
        <taxon>Yersiniaceae</taxon>
        <taxon>Yersinia</taxon>
    </lineage>
</organism>